<comment type="subcellular location">
    <subcellularLocation>
        <location evidence="2 5">Secreted</location>
    </subcellularLocation>
</comment>
<organism evidence="8 9">
    <name type="scientific">Tothia fuscella</name>
    <dbReference type="NCBI Taxonomy" id="1048955"/>
    <lineage>
        <taxon>Eukaryota</taxon>
        <taxon>Fungi</taxon>
        <taxon>Dikarya</taxon>
        <taxon>Ascomycota</taxon>
        <taxon>Pezizomycotina</taxon>
        <taxon>Dothideomycetes</taxon>
        <taxon>Pleosporomycetidae</taxon>
        <taxon>Venturiales</taxon>
        <taxon>Cylindrosympodiaceae</taxon>
        <taxon>Tothia</taxon>
    </lineage>
</organism>
<evidence type="ECO:0000313" key="9">
    <source>
        <dbReference type="Proteomes" id="UP000800235"/>
    </source>
</evidence>
<dbReference type="GO" id="GO:0005576">
    <property type="term" value="C:extracellular region"/>
    <property type="evidence" value="ECO:0007669"/>
    <property type="project" value="UniProtKB-SubCell"/>
</dbReference>
<comment type="catalytic activity">
    <reaction evidence="5">
        <text>[(1-&gt;4)-beta-D-glucosyl]n+m + reduced acceptor + O2 = 4-dehydro-beta-D-glucosyl-[(1-&gt;4)-beta-D-glucosyl]n-1 + [(1-&gt;4)-beta-D-glucosyl]m + acceptor + H2O.</text>
        <dbReference type="EC" id="1.14.99.56"/>
    </reaction>
</comment>
<comment type="domain">
    <text evidence="5">Has a modular structure: an endo-beta-1,4-glucanase catalytic module at the N-terminus, a linker rich in serines and threonines, and a C-terminal carbohydrate-binding module (CBM).</text>
</comment>
<reference evidence="8" key="1">
    <citation type="journal article" date="2020" name="Stud. Mycol.">
        <title>101 Dothideomycetes genomes: a test case for predicting lifestyles and emergence of pathogens.</title>
        <authorList>
            <person name="Haridas S."/>
            <person name="Albert R."/>
            <person name="Binder M."/>
            <person name="Bloem J."/>
            <person name="Labutti K."/>
            <person name="Salamov A."/>
            <person name="Andreopoulos B."/>
            <person name="Baker S."/>
            <person name="Barry K."/>
            <person name="Bills G."/>
            <person name="Bluhm B."/>
            <person name="Cannon C."/>
            <person name="Castanera R."/>
            <person name="Culley D."/>
            <person name="Daum C."/>
            <person name="Ezra D."/>
            <person name="Gonzalez J."/>
            <person name="Henrissat B."/>
            <person name="Kuo A."/>
            <person name="Liang C."/>
            <person name="Lipzen A."/>
            <person name="Lutzoni F."/>
            <person name="Magnuson J."/>
            <person name="Mondo S."/>
            <person name="Nolan M."/>
            <person name="Ohm R."/>
            <person name="Pangilinan J."/>
            <person name="Park H.-J."/>
            <person name="Ramirez L."/>
            <person name="Alfaro M."/>
            <person name="Sun H."/>
            <person name="Tritt A."/>
            <person name="Yoshinaga Y."/>
            <person name="Zwiers L.-H."/>
            <person name="Turgeon B."/>
            <person name="Goodwin S."/>
            <person name="Spatafora J."/>
            <person name="Crous P."/>
            <person name="Grigoriev I."/>
        </authorList>
    </citation>
    <scope>NUCLEOTIDE SEQUENCE</scope>
    <source>
        <strain evidence="8">CBS 130266</strain>
    </source>
</reference>
<keyword evidence="6" id="KW-0732">Signal</keyword>
<dbReference type="Gene3D" id="2.70.50.70">
    <property type="match status" value="1"/>
</dbReference>
<name>A0A9P4NJW9_9PEZI</name>
<proteinExistence type="predicted"/>
<dbReference type="InterPro" id="IPR049892">
    <property type="entry name" value="AA9"/>
</dbReference>
<dbReference type="InterPro" id="IPR005103">
    <property type="entry name" value="AA9_LPMO"/>
</dbReference>
<keyword evidence="9" id="KW-1185">Reference proteome</keyword>
<evidence type="ECO:0000256" key="6">
    <source>
        <dbReference type="SAM" id="SignalP"/>
    </source>
</evidence>
<dbReference type="Pfam" id="PF03443">
    <property type="entry name" value="AA9"/>
    <property type="match status" value="1"/>
</dbReference>
<comment type="caution">
    <text evidence="8">The sequence shown here is derived from an EMBL/GenBank/DDBJ whole genome shotgun (WGS) entry which is preliminary data.</text>
</comment>
<comment type="function">
    <text evidence="5">Lytic polysaccharide monooxygenase (LMPO) that depolymerizes crystalline and amorphous polysaccharides via the oxidation of scissile alpha- or beta-(1-4)-glycosidic bonds, yielding C1 and/or C4 oxidation products. Catalysis by LPMOs requires the reduction of the active-site copper from Cu(II) to Cu(I) by a reducing agent and H(2)O(2) or O(2) as a cosubstrate.</text>
</comment>
<evidence type="ECO:0000256" key="1">
    <source>
        <dbReference type="ARBA" id="ARBA00001973"/>
    </source>
</evidence>
<keyword evidence="5" id="KW-0119">Carbohydrate metabolism</keyword>
<feature type="chain" id="PRO_5040401190" description="AA9 family lytic polysaccharide monooxygenase" evidence="6">
    <location>
        <begin position="21"/>
        <end position="225"/>
    </location>
</feature>
<dbReference type="OrthoDB" id="6038816at2759"/>
<dbReference type="EC" id="1.14.99.56" evidence="5"/>
<dbReference type="GO" id="GO:0030248">
    <property type="term" value="F:cellulose binding"/>
    <property type="evidence" value="ECO:0007669"/>
    <property type="project" value="UniProtKB-UniRule"/>
</dbReference>
<comment type="cofactor">
    <cofactor evidence="1">
        <name>Cu(2+)</name>
        <dbReference type="ChEBI" id="CHEBI:29036"/>
    </cofactor>
</comment>
<protein>
    <recommendedName>
        <fullName evidence="5">AA9 family lytic polysaccharide monooxygenase</fullName>
        <ecNumber evidence="5">1.14.99.56</ecNumber>
    </recommendedName>
    <alternativeName>
        <fullName evidence="5">Endo-beta-1,4-glucanase</fullName>
    </alternativeName>
    <alternativeName>
        <fullName evidence="5">Glycosyl hydrolase 61 family protein</fullName>
    </alternativeName>
</protein>
<dbReference type="CDD" id="cd21175">
    <property type="entry name" value="LPMO_AA9"/>
    <property type="match status" value="1"/>
</dbReference>
<evidence type="ECO:0000259" key="7">
    <source>
        <dbReference type="Pfam" id="PF03443"/>
    </source>
</evidence>
<evidence type="ECO:0000256" key="2">
    <source>
        <dbReference type="ARBA" id="ARBA00004613"/>
    </source>
</evidence>
<keyword evidence="4 5" id="KW-1015">Disulfide bond</keyword>
<dbReference type="AlphaFoldDB" id="A0A9P4NJW9"/>
<dbReference type="Proteomes" id="UP000800235">
    <property type="component" value="Unassembled WGS sequence"/>
</dbReference>
<dbReference type="PANTHER" id="PTHR33353:SF11">
    <property type="entry name" value="GLYCOSYLHYDROLASE FAMILY 61-7 PROTEIN"/>
    <property type="match status" value="1"/>
</dbReference>
<keyword evidence="5" id="KW-0624">Polysaccharide degradation</keyword>
<evidence type="ECO:0000256" key="3">
    <source>
        <dbReference type="ARBA" id="ARBA00022525"/>
    </source>
</evidence>
<sequence>MKSFAIAACAAACLLEVVSGHYIFQQVGTGGSKGAVYDHVRKNTNHNSPVTDLNSKDLRCNVGGASGESTTNLPVTAGSTVTYSSDTKVYHQGPVSFYMTKVSDAKTADGSTKWFKIKDIGPSFAKSGGDWSATQQQSFPVTIPKCIPSGEYLLRIQQIGLHNPGGDPQFYVSCAQLTVSGGSGAAVPAGVSIPGAFSKSDPGYKVNIYNGFSSYTIPGPPVVKC</sequence>
<keyword evidence="3 5" id="KW-0964">Secreted</keyword>
<feature type="domain" description="Auxiliary Activity family 9 catalytic" evidence="7">
    <location>
        <begin position="21"/>
        <end position="212"/>
    </location>
</feature>
<evidence type="ECO:0000313" key="8">
    <source>
        <dbReference type="EMBL" id="KAF2423749.1"/>
    </source>
</evidence>
<gene>
    <name evidence="8" type="ORF">EJ08DRAFT_737315</name>
</gene>
<evidence type="ECO:0000256" key="4">
    <source>
        <dbReference type="ARBA" id="ARBA00023157"/>
    </source>
</evidence>
<dbReference type="GO" id="GO:0030245">
    <property type="term" value="P:cellulose catabolic process"/>
    <property type="evidence" value="ECO:0007669"/>
    <property type="project" value="UniProtKB-UniRule"/>
</dbReference>
<dbReference type="EMBL" id="MU007078">
    <property type="protein sequence ID" value="KAF2423749.1"/>
    <property type="molecule type" value="Genomic_DNA"/>
</dbReference>
<feature type="signal peptide" evidence="6">
    <location>
        <begin position="1"/>
        <end position="20"/>
    </location>
</feature>
<keyword evidence="5" id="KW-0136">Cellulose degradation</keyword>
<evidence type="ECO:0000256" key="5">
    <source>
        <dbReference type="RuleBase" id="RU368122"/>
    </source>
</evidence>
<dbReference type="PANTHER" id="PTHR33353">
    <property type="entry name" value="PUTATIVE (AFU_ORTHOLOGUE AFUA_1G12560)-RELATED"/>
    <property type="match status" value="1"/>
</dbReference>
<accession>A0A9P4NJW9</accession>
<dbReference type="GO" id="GO:0008810">
    <property type="term" value="F:cellulase activity"/>
    <property type="evidence" value="ECO:0007669"/>
    <property type="project" value="UniProtKB-UniRule"/>
</dbReference>